<protein>
    <recommendedName>
        <fullName evidence="2">TRASH transcription regulator C-terminal archaeal domain-containing protein</fullName>
    </recommendedName>
</protein>
<sequence length="77" mass="8866">MPLEIKNVIVNATYRCEVCGRLTSTPIIYKTCCMNKPVILCSCECLSKWMSEWIKNQDQIIKSGHNIVKSPLRKLHL</sequence>
<reference evidence="1" key="1">
    <citation type="journal article" date="2020" name="mSystems">
        <title>Genome- and Community-Level Interaction Insights into Carbon Utilization and Element Cycling Functions of Hydrothermarchaeota in Hydrothermal Sediment.</title>
        <authorList>
            <person name="Zhou Z."/>
            <person name="Liu Y."/>
            <person name="Xu W."/>
            <person name="Pan J."/>
            <person name="Luo Z.H."/>
            <person name="Li M."/>
        </authorList>
    </citation>
    <scope>NUCLEOTIDE SEQUENCE [LARGE SCALE GENOMIC DNA]</scope>
    <source>
        <strain evidence="1">SpSt-1121</strain>
    </source>
</reference>
<evidence type="ECO:0008006" key="2">
    <source>
        <dbReference type="Google" id="ProtNLM"/>
    </source>
</evidence>
<evidence type="ECO:0000313" key="1">
    <source>
        <dbReference type="EMBL" id="HHP81778.1"/>
    </source>
</evidence>
<organism evidence="1">
    <name type="scientific">Ignisphaera aggregans</name>
    <dbReference type="NCBI Taxonomy" id="334771"/>
    <lineage>
        <taxon>Archaea</taxon>
        <taxon>Thermoproteota</taxon>
        <taxon>Thermoprotei</taxon>
        <taxon>Desulfurococcales</taxon>
        <taxon>Desulfurococcaceae</taxon>
        <taxon>Ignisphaera</taxon>
    </lineage>
</organism>
<dbReference type="AlphaFoldDB" id="A0A7C5TG56"/>
<proteinExistence type="predicted"/>
<accession>A0A7C5TG56</accession>
<name>A0A7C5TG56_9CREN</name>
<comment type="caution">
    <text evidence="1">The sequence shown here is derived from an EMBL/GenBank/DDBJ whole genome shotgun (WGS) entry which is preliminary data.</text>
</comment>
<dbReference type="EMBL" id="DRZI01000162">
    <property type="protein sequence ID" value="HHP81778.1"/>
    <property type="molecule type" value="Genomic_DNA"/>
</dbReference>
<gene>
    <name evidence="1" type="ORF">ENM84_03845</name>
</gene>